<dbReference type="InterPro" id="IPR027417">
    <property type="entry name" value="P-loop_NTPase"/>
</dbReference>
<evidence type="ECO:0000256" key="3">
    <source>
        <dbReference type="ARBA" id="ARBA00022840"/>
    </source>
</evidence>
<reference evidence="5" key="2">
    <citation type="submission" date="2015-06" db="UniProtKB">
        <authorList>
            <consortium name="EnsemblPlants"/>
        </authorList>
    </citation>
    <scope>IDENTIFICATION</scope>
    <source>
        <strain evidence="5">DM1-3 516 R44</strain>
    </source>
</reference>
<dbReference type="Gramene" id="PGSC0003DMT400025378">
    <property type="protein sequence ID" value="PGSC0003DMT400025378"/>
    <property type="gene ID" value="PGSC0003DMG400009798"/>
</dbReference>
<feature type="domain" description="Helicase C-terminal" evidence="4">
    <location>
        <begin position="1"/>
        <end position="106"/>
    </location>
</feature>
<dbReference type="PROSITE" id="PS51194">
    <property type="entry name" value="HELICASE_CTER"/>
    <property type="match status" value="1"/>
</dbReference>
<sequence length="139" mass="16042">MNITARDSAITRFTNDPDCIIFLLRLKAGGLSLNLTVASHVFFMDPWWNAVVERQAQDRIHGIGQYKPIRIVRFVIENAIEERILELQEKKKLLFEGIVRFVIENTIEERILELQEKKKLLFEGTVGCASEALEKLTDL</sequence>
<evidence type="ECO:0000259" key="4">
    <source>
        <dbReference type="PROSITE" id="PS51194"/>
    </source>
</evidence>
<dbReference type="SUPFAM" id="SSF52540">
    <property type="entry name" value="P-loop containing nucleoside triphosphate hydrolases"/>
    <property type="match status" value="1"/>
</dbReference>
<dbReference type="Gene3D" id="3.40.50.300">
    <property type="entry name" value="P-loop containing nucleotide triphosphate hydrolases"/>
    <property type="match status" value="1"/>
</dbReference>
<keyword evidence="1" id="KW-0547">Nucleotide-binding</keyword>
<keyword evidence="6" id="KW-1185">Reference proteome</keyword>
<dbReference type="HOGENOM" id="CLU_000315_30_6_1"/>
<evidence type="ECO:0000313" key="5">
    <source>
        <dbReference type="EnsemblPlants" id="PGSC0003DMT400025378"/>
    </source>
</evidence>
<evidence type="ECO:0000256" key="2">
    <source>
        <dbReference type="ARBA" id="ARBA00022801"/>
    </source>
</evidence>
<dbReference type="PANTHER" id="PTHR45626">
    <property type="entry name" value="TRANSCRIPTION TERMINATION FACTOR 2-RELATED"/>
    <property type="match status" value="1"/>
</dbReference>
<dbReference type="Pfam" id="PF00271">
    <property type="entry name" value="Helicase_C"/>
    <property type="match status" value="1"/>
</dbReference>
<dbReference type="STRING" id="4113.M1ALD3"/>
<dbReference type="GO" id="GO:0005524">
    <property type="term" value="F:ATP binding"/>
    <property type="evidence" value="ECO:0007669"/>
    <property type="project" value="UniProtKB-KW"/>
</dbReference>
<evidence type="ECO:0000313" key="6">
    <source>
        <dbReference type="Proteomes" id="UP000011115"/>
    </source>
</evidence>
<keyword evidence="2" id="KW-0378">Hydrolase</keyword>
<proteinExistence type="predicted"/>
<evidence type="ECO:0000256" key="1">
    <source>
        <dbReference type="ARBA" id="ARBA00022741"/>
    </source>
</evidence>
<dbReference type="EnsemblPlants" id="PGSC0003DMT400025378">
    <property type="protein sequence ID" value="PGSC0003DMT400025378"/>
    <property type="gene ID" value="PGSC0003DMG400009798"/>
</dbReference>
<dbReference type="InParanoid" id="M1ALD3"/>
<reference evidence="6" key="1">
    <citation type="journal article" date="2011" name="Nature">
        <title>Genome sequence and analysis of the tuber crop potato.</title>
        <authorList>
            <consortium name="The Potato Genome Sequencing Consortium"/>
        </authorList>
    </citation>
    <scope>NUCLEOTIDE SEQUENCE [LARGE SCALE GENOMIC DNA]</scope>
    <source>
        <strain evidence="6">cv. DM1-3 516 R44</strain>
    </source>
</reference>
<dbReference type="GO" id="GO:0016787">
    <property type="term" value="F:hydrolase activity"/>
    <property type="evidence" value="ECO:0007669"/>
    <property type="project" value="UniProtKB-KW"/>
</dbReference>
<dbReference type="InterPro" id="IPR001650">
    <property type="entry name" value="Helicase_C-like"/>
</dbReference>
<protein>
    <submittedName>
        <fullName evidence="5">Chromatin remodeling complex subunit</fullName>
    </submittedName>
</protein>
<dbReference type="OMA" id="MIHIVES"/>
<dbReference type="PANTHER" id="PTHR45626:SF30">
    <property type="entry name" value="HELICASE ATP-BINDING DOMAIN-CONTAINING PROTEIN"/>
    <property type="match status" value="1"/>
</dbReference>
<dbReference type="InterPro" id="IPR050628">
    <property type="entry name" value="SNF2_RAD54_helicase_TF"/>
</dbReference>
<organism evidence="5 6">
    <name type="scientific">Solanum tuberosum</name>
    <name type="common">Potato</name>
    <dbReference type="NCBI Taxonomy" id="4113"/>
    <lineage>
        <taxon>Eukaryota</taxon>
        <taxon>Viridiplantae</taxon>
        <taxon>Streptophyta</taxon>
        <taxon>Embryophyta</taxon>
        <taxon>Tracheophyta</taxon>
        <taxon>Spermatophyta</taxon>
        <taxon>Magnoliopsida</taxon>
        <taxon>eudicotyledons</taxon>
        <taxon>Gunneridae</taxon>
        <taxon>Pentapetalae</taxon>
        <taxon>asterids</taxon>
        <taxon>lamiids</taxon>
        <taxon>Solanales</taxon>
        <taxon>Solanaceae</taxon>
        <taxon>Solanoideae</taxon>
        <taxon>Solaneae</taxon>
        <taxon>Solanum</taxon>
    </lineage>
</organism>
<accession>M1ALD3</accession>
<keyword evidence="3" id="KW-0067">ATP-binding</keyword>
<dbReference type="AlphaFoldDB" id="M1ALD3"/>
<dbReference type="InterPro" id="IPR049730">
    <property type="entry name" value="SNF2/RAD54-like_C"/>
</dbReference>
<dbReference type="eggNOG" id="KOG1002">
    <property type="taxonomic scope" value="Eukaryota"/>
</dbReference>
<name>M1ALD3_SOLTU</name>
<dbReference type="Proteomes" id="UP000011115">
    <property type="component" value="Unassembled WGS sequence"/>
</dbReference>
<dbReference type="CDD" id="cd18793">
    <property type="entry name" value="SF2_C_SNF"/>
    <property type="match status" value="1"/>
</dbReference>
<dbReference type="PaxDb" id="4113-PGSC0003DMT400025378"/>